<protein>
    <submittedName>
        <fullName evidence="2">Energy-coupling factor transport system substrate-specific component</fullName>
    </submittedName>
</protein>
<dbReference type="STRING" id="112248.SAMN05444392_12012"/>
<keyword evidence="1" id="KW-0472">Membrane</keyword>
<accession>A0A1M5BA04</accession>
<organism evidence="2 3">
    <name type="scientific">Seinonella peptonophila</name>
    <dbReference type="NCBI Taxonomy" id="112248"/>
    <lineage>
        <taxon>Bacteria</taxon>
        <taxon>Bacillati</taxon>
        <taxon>Bacillota</taxon>
        <taxon>Bacilli</taxon>
        <taxon>Bacillales</taxon>
        <taxon>Thermoactinomycetaceae</taxon>
        <taxon>Seinonella</taxon>
    </lineage>
</organism>
<keyword evidence="3" id="KW-1185">Reference proteome</keyword>
<dbReference type="Gene3D" id="1.10.1760.20">
    <property type="match status" value="1"/>
</dbReference>
<keyword evidence="1" id="KW-0812">Transmembrane</keyword>
<proteinExistence type="predicted"/>
<reference evidence="2 3" key="1">
    <citation type="submission" date="2016-11" db="EMBL/GenBank/DDBJ databases">
        <authorList>
            <person name="Jaros S."/>
            <person name="Januszkiewicz K."/>
            <person name="Wedrychowicz H."/>
        </authorList>
    </citation>
    <scope>NUCLEOTIDE SEQUENCE [LARGE SCALE GENOMIC DNA]</scope>
    <source>
        <strain evidence="2 3">DSM 44666</strain>
    </source>
</reference>
<dbReference type="OrthoDB" id="9766854at2"/>
<evidence type="ECO:0000313" key="2">
    <source>
        <dbReference type="EMBL" id="SHF39319.1"/>
    </source>
</evidence>
<gene>
    <name evidence="2" type="ORF">SAMN05444392_12012</name>
</gene>
<evidence type="ECO:0000256" key="1">
    <source>
        <dbReference type="SAM" id="Phobius"/>
    </source>
</evidence>
<dbReference type="Pfam" id="PF12822">
    <property type="entry name" value="ECF_trnsprt"/>
    <property type="match status" value="1"/>
</dbReference>
<dbReference type="GO" id="GO:0022857">
    <property type="term" value="F:transmembrane transporter activity"/>
    <property type="evidence" value="ECO:0007669"/>
    <property type="project" value="InterPro"/>
</dbReference>
<keyword evidence="1" id="KW-1133">Transmembrane helix</keyword>
<sequence>MKKKNTYIITLSALAIALNVIAGTVVGSLKIPFLFLDAVGTIFIAAIYGPYWGLSVGILTNLVLGVTSSYTSIPFAIVNGVIGLIVGFIARKNGFNISAAIISGIVIGIVSPIIGTVIAVFVFGGLTGGIQDVAVLWLKQSGTSLFTAAFLPRLIENLIDKVLSSLLVYYVLKQIPVSLLGISTKNRGERHAA</sequence>
<name>A0A1M5BA04_9BACL</name>
<feature type="transmembrane region" description="Helical" evidence="1">
    <location>
        <begin position="97"/>
        <end position="123"/>
    </location>
</feature>
<dbReference type="InterPro" id="IPR024529">
    <property type="entry name" value="ECF_trnsprt_substrate-spec"/>
</dbReference>
<dbReference type="AlphaFoldDB" id="A0A1M5BA04"/>
<dbReference type="EMBL" id="FQVL01000020">
    <property type="protein sequence ID" value="SHF39319.1"/>
    <property type="molecule type" value="Genomic_DNA"/>
</dbReference>
<dbReference type="Proteomes" id="UP000184476">
    <property type="component" value="Unassembled WGS sequence"/>
</dbReference>
<evidence type="ECO:0000313" key="3">
    <source>
        <dbReference type="Proteomes" id="UP000184476"/>
    </source>
</evidence>
<dbReference type="NCBIfam" id="NF045596">
    <property type="entry name" value="ECF_S_CD3073"/>
    <property type="match status" value="1"/>
</dbReference>
<feature type="transmembrane region" description="Helical" evidence="1">
    <location>
        <begin position="72"/>
        <end position="90"/>
    </location>
</feature>
<dbReference type="RefSeq" id="WP_073158267.1">
    <property type="nucleotide sequence ID" value="NZ_FQVL01000020.1"/>
</dbReference>
<feature type="transmembrane region" description="Helical" evidence="1">
    <location>
        <begin position="6"/>
        <end position="26"/>
    </location>
</feature>